<organism evidence="2 3">
    <name type="scientific">Agathobaculum faecis</name>
    <dbReference type="NCBI Taxonomy" id="2763013"/>
    <lineage>
        <taxon>Bacteria</taxon>
        <taxon>Bacillati</taxon>
        <taxon>Bacillota</taxon>
        <taxon>Clostridia</taxon>
        <taxon>Eubacteriales</taxon>
        <taxon>Butyricicoccaceae</taxon>
        <taxon>Agathobaculum</taxon>
    </lineage>
</organism>
<dbReference type="AlphaFoldDB" id="A0A923RVL9"/>
<name>A0A923RVL9_9FIRM</name>
<accession>A0A923RVL9</accession>
<evidence type="ECO:0000256" key="1">
    <source>
        <dbReference type="SAM" id="Phobius"/>
    </source>
</evidence>
<keyword evidence="1" id="KW-1133">Transmembrane helix</keyword>
<proteinExistence type="predicted"/>
<dbReference type="EMBL" id="JACOPL010000002">
    <property type="protein sequence ID" value="MBC5724291.1"/>
    <property type="molecule type" value="Genomic_DNA"/>
</dbReference>
<comment type="caution">
    <text evidence="2">The sequence shown here is derived from an EMBL/GenBank/DDBJ whole genome shotgun (WGS) entry which is preliminary data.</text>
</comment>
<keyword evidence="1" id="KW-0472">Membrane</keyword>
<feature type="transmembrane region" description="Helical" evidence="1">
    <location>
        <begin position="37"/>
        <end position="68"/>
    </location>
</feature>
<dbReference type="RefSeq" id="WP_107631348.1">
    <property type="nucleotide sequence ID" value="NZ_JACOPL010000002.1"/>
</dbReference>
<keyword evidence="3" id="KW-1185">Reference proteome</keyword>
<evidence type="ECO:0008006" key="4">
    <source>
        <dbReference type="Google" id="ProtNLM"/>
    </source>
</evidence>
<protein>
    <recommendedName>
        <fullName evidence="4">YcxB family protein</fullName>
    </recommendedName>
</protein>
<sequence>MEINYNQDEALLRRFYEKIYPSLPLYRTRRRSSLLKAGIMVLVLVLAYLPTRFVLFLVGIAAVLFWWLRNTFGGMNGRRVDKILKYYREEFGKESVPCTVCCSDKEVTVGNDGLVRDYFLPYDEITGAVYDSEIFCFTTKDNAYYFPLSAIPDGKDALLGLLKRKNPSIQVSAL</sequence>
<keyword evidence="1" id="KW-0812">Transmembrane</keyword>
<dbReference type="Proteomes" id="UP000606499">
    <property type="component" value="Unassembled WGS sequence"/>
</dbReference>
<gene>
    <name evidence="2" type="ORF">H8S45_02255</name>
</gene>
<evidence type="ECO:0000313" key="2">
    <source>
        <dbReference type="EMBL" id="MBC5724291.1"/>
    </source>
</evidence>
<evidence type="ECO:0000313" key="3">
    <source>
        <dbReference type="Proteomes" id="UP000606499"/>
    </source>
</evidence>
<reference evidence="2" key="1">
    <citation type="submission" date="2020-08" db="EMBL/GenBank/DDBJ databases">
        <title>Genome public.</title>
        <authorList>
            <person name="Liu C."/>
            <person name="Sun Q."/>
        </authorList>
    </citation>
    <scope>NUCLEOTIDE SEQUENCE</scope>
    <source>
        <strain evidence="2">NSJ-28</strain>
    </source>
</reference>